<dbReference type="Pfam" id="PF00646">
    <property type="entry name" value="F-box"/>
    <property type="match status" value="1"/>
</dbReference>
<dbReference type="WBParaSite" id="Csp11.Scaffold629.g16260.t1">
    <property type="protein sequence ID" value="Csp11.Scaffold629.g16260.t1"/>
    <property type="gene ID" value="Csp11.Scaffold629.g16260"/>
</dbReference>
<evidence type="ECO:0000313" key="3">
    <source>
        <dbReference type="WBParaSite" id="Csp11.Scaffold629.g16260.t1"/>
    </source>
</evidence>
<proteinExistence type="predicted"/>
<evidence type="ECO:0000313" key="2">
    <source>
        <dbReference type="Proteomes" id="UP000095282"/>
    </source>
</evidence>
<dbReference type="AlphaFoldDB" id="A0A1I7U9L3"/>
<reference evidence="3" key="1">
    <citation type="submission" date="2016-11" db="UniProtKB">
        <authorList>
            <consortium name="WormBaseParasite"/>
        </authorList>
    </citation>
    <scope>IDENTIFICATION</scope>
</reference>
<name>A0A1I7U9L3_9PELO</name>
<protein>
    <submittedName>
        <fullName evidence="3">F-box domain-containing protein</fullName>
    </submittedName>
</protein>
<dbReference type="Proteomes" id="UP000095282">
    <property type="component" value="Unplaced"/>
</dbReference>
<sequence>MVCSSLRSFLRFAKNEFFLLCNRYNSLGGVFREKSGKVKTTDAFFLDDCTCVSTYMSPEPPSNIHSPPRTHSIMTSISNLPLLQFRIIVRNRILKMMDPFEFIAISLCSERVQSICKTVYIPKQVPDDWYVSGHNSILGWWRQV</sequence>
<feature type="domain" description="F-box" evidence="1">
    <location>
        <begin position="77"/>
        <end position="121"/>
    </location>
</feature>
<organism evidence="2 3">
    <name type="scientific">Caenorhabditis tropicalis</name>
    <dbReference type="NCBI Taxonomy" id="1561998"/>
    <lineage>
        <taxon>Eukaryota</taxon>
        <taxon>Metazoa</taxon>
        <taxon>Ecdysozoa</taxon>
        <taxon>Nematoda</taxon>
        <taxon>Chromadorea</taxon>
        <taxon>Rhabditida</taxon>
        <taxon>Rhabditina</taxon>
        <taxon>Rhabditomorpha</taxon>
        <taxon>Rhabditoidea</taxon>
        <taxon>Rhabditidae</taxon>
        <taxon>Peloderinae</taxon>
        <taxon>Caenorhabditis</taxon>
    </lineage>
</organism>
<evidence type="ECO:0000259" key="1">
    <source>
        <dbReference type="Pfam" id="PF00646"/>
    </source>
</evidence>
<dbReference type="InterPro" id="IPR001810">
    <property type="entry name" value="F-box_dom"/>
</dbReference>
<accession>A0A1I7U9L3</accession>
<keyword evidence="2" id="KW-1185">Reference proteome</keyword>